<dbReference type="EMBL" id="CAXJRC010000001">
    <property type="protein sequence ID" value="CAL2104777.1"/>
    <property type="molecule type" value="Genomic_DNA"/>
</dbReference>
<comment type="caution">
    <text evidence="1">The sequence shown here is derived from an EMBL/GenBank/DDBJ whole genome shotgun (WGS) entry which is preliminary data.</text>
</comment>
<keyword evidence="2" id="KW-1185">Reference proteome</keyword>
<protein>
    <submittedName>
        <fullName evidence="1">Elastase</fullName>
    </submittedName>
</protein>
<organism evidence="1 2">
    <name type="scientific">Tenacibaculum vairaonense</name>
    <dbReference type="NCBI Taxonomy" id="3137860"/>
    <lineage>
        <taxon>Bacteria</taxon>
        <taxon>Pseudomonadati</taxon>
        <taxon>Bacteroidota</taxon>
        <taxon>Flavobacteriia</taxon>
        <taxon>Flavobacteriales</taxon>
        <taxon>Flavobacteriaceae</taxon>
        <taxon>Tenacibaculum</taxon>
    </lineage>
</organism>
<dbReference type="RefSeq" id="WP_348702056.1">
    <property type="nucleotide sequence ID" value="NZ_CAXIYA010000001.1"/>
</dbReference>
<evidence type="ECO:0000313" key="1">
    <source>
        <dbReference type="EMBL" id="CAL2104777.1"/>
    </source>
</evidence>
<accession>A0ABM9PGP4</accession>
<name>A0ABM9PGP4_9FLAO</name>
<sequence length="286" mass="32409">MKNFKPFTLIFVASILFNSCNNNESTPVESPSSIELNSKHSHKECSFIDQYWGQNAYIGSTIVNQSETNFLKNQNNKIASVFNINPIPLYFAKGDGTANAISYGRGYIIFGEQLYNLALNRGGRISCAMVQAHEVGHQLQFRNNFPSRRENTARAGELEADAFAGYYIRKPNGYNATWTQAAPAYNFAGSIGDNNINSPNHHGTAAQRRSAFRLGYLLGQYNLSVGDFDYNFFYYYDNYVLPGNLRKGLKKPKDIRSDIHNFILSKIQELRKIRSGEISKEEYEKL</sequence>
<dbReference type="Proteomes" id="UP001497602">
    <property type="component" value="Unassembled WGS sequence"/>
</dbReference>
<evidence type="ECO:0000313" key="2">
    <source>
        <dbReference type="Proteomes" id="UP001497602"/>
    </source>
</evidence>
<gene>
    <name evidence="1" type="ORF">T190115A13A_100065</name>
</gene>
<proteinExistence type="predicted"/>
<reference evidence="1 2" key="1">
    <citation type="submission" date="2024-05" db="EMBL/GenBank/DDBJ databases">
        <authorList>
            <person name="Duchaud E."/>
        </authorList>
    </citation>
    <scope>NUCLEOTIDE SEQUENCE [LARGE SCALE GENOMIC DNA]</scope>
    <source>
        <strain evidence="1">Ena-SAMPLE-TAB-13-05-2024-13:56:06:370-140305</strain>
    </source>
</reference>